<dbReference type="OrthoDB" id="5066696at2"/>
<dbReference type="Proteomes" id="UP000293995">
    <property type="component" value="Chromosome"/>
</dbReference>
<evidence type="ECO:0008006" key="4">
    <source>
        <dbReference type="Google" id="ProtNLM"/>
    </source>
</evidence>
<dbReference type="EMBL" id="CP035494">
    <property type="protein sequence ID" value="QAY60410.1"/>
    <property type="molecule type" value="Genomic_DNA"/>
</dbReference>
<dbReference type="PROSITE" id="PS51257">
    <property type="entry name" value="PROKAR_LIPOPROTEIN"/>
    <property type="match status" value="1"/>
</dbReference>
<proteinExistence type="predicted"/>
<sequence>MSKVTQRASRRWRATATLVGIAVSSLLMLTACHPDTPVTECTPTASSTSDASRGVDTGAPCLAASPTTPGLQTQQLNTGLPVPDVLNDYLQVEILIGPGGGPCSSTPAGLGTLPDRCTVLASSLADSLDTVLWSPSDVINEAMFGTGADTYYSVTSVGYSESRAHTFMYRMSVWRFPGSAHASTQPLMKLIGGCQPSREDFLGNERTVLYDDGDAAIILFQRDQKVYLIDSIRPVGPSGESLDTLDTSSGLLPTSAMNDIEQWWTDQSDKVLASISPKST</sequence>
<evidence type="ECO:0000313" key="2">
    <source>
        <dbReference type="EMBL" id="QAY60410.1"/>
    </source>
</evidence>
<gene>
    <name evidence="2" type="ORF">ET475_10705</name>
</gene>
<dbReference type="KEGG" id="mprt:ET475_10705"/>
<name>A0A4P6EDQ4_9MICO</name>
<protein>
    <recommendedName>
        <fullName evidence="4">DUF3558 domain-containing protein</fullName>
    </recommendedName>
</protein>
<organism evidence="2 3">
    <name type="scientific">Microbacterium protaetiae</name>
    <dbReference type="NCBI Taxonomy" id="2509458"/>
    <lineage>
        <taxon>Bacteria</taxon>
        <taxon>Bacillati</taxon>
        <taxon>Actinomycetota</taxon>
        <taxon>Actinomycetes</taxon>
        <taxon>Micrococcales</taxon>
        <taxon>Microbacteriaceae</taxon>
        <taxon>Microbacterium</taxon>
    </lineage>
</organism>
<dbReference type="RefSeq" id="WP_129389749.1">
    <property type="nucleotide sequence ID" value="NZ_CP035494.1"/>
</dbReference>
<reference evidence="2 3" key="1">
    <citation type="submission" date="2019-01" db="EMBL/GenBank/DDBJ databases">
        <title>Genome sequencing of strain DFW100M-13.</title>
        <authorList>
            <person name="Heo J."/>
            <person name="Kim S.-J."/>
            <person name="Kim J.-S."/>
            <person name="Hong S.-B."/>
            <person name="Kwon S.-W."/>
        </authorList>
    </citation>
    <scope>NUCLEOTIDE SEQUENCE [LARGE SCALE GENOMIC DNA]</scope>
    <source>
        <strain evidence="2 3">DFW100M-13</strain>
    </source>
</reference>
<evidence type="ECO:0000313" key="3">
    <source>
        <dbReference type="Proteomes" id="UP000293995"/>
    </source>
</evidence>
<keyword evidence="1" id="KW-0732">Signal</keyword>
<accession>A0A4P6EDQ4</accession>
<feature type="chain" id="PRO_5039216865" description="DUF3558 domain-containing protein" evidence="1">
    <location>
        <begin position="34"/>
        <end position="280"/>
    </location>
</feature>
<dbReference type="AlphaFoldDB" id="A0A4P6EDQ4"/>
<feature type="signal peptide" evidence="1">
    <location>
        <begin position="1"/>
        <end position="33"/>
    </location>
</feature>
<keyword evidence="3" id="KW-1185">Reference proteome</keyword>
<evidence type="ECO:0000256" key="1">
    <source>
        <dbReference type="SAM" id="SignalP"/>
    </source>
</evidence>